<organism evidence="2 3">
    <name type="scientific">Fusarium sarcochroum</name>
    <dbReference type="NCBI Taxonomy" id="1208366"/>
    <lineage>
        <taxon>Eukaryota</taxon>
        <taxon>Fungi</taxon>
        <taxon>Dikarya</taxon>
        <taxon>Ascomycota</taxon>
        <taxon>Pezizomycotina</taxon>
        <taxon>Sordariomycetes</taxon>
        <taxon>Hypocreomycetidae</taxon>
        <taxon>Hypocreales</taxon>
        <taxon>Nectriaceae</taxon>
        <taxon>Fusarium</taxon>
        <taxon>Fusarium lateritium species complex</taxon>
    </lineage>
</organism>
<accession>A0A8H4THS1</accession>
<keyword evidence="1" id="KW-0732">Signal</keyword>
<name>A0A8H4THS1_9HYPO</name>
<feature type="chain" id="PRO_5035002782" evidence="1">
    <location>
        <begin position="19"/>
        <end position="69"/>
    </location>
</feature>
<dbReference type="EMBL" id="JABEXW010000709">
    <property type="protein sequence ID" value="KAF4958004.1"/>
    <property type="molecule type" value="Genomic_DNA"/>
</dbReference>
<keyword evidence="3" id="KW-1185">Reference proteome</keyword>
<gene>
    <name evidence="2" type="ORF">FSARC_11133</name>
</gene>
<proteinExistence type="predicted"/>
<evidence type="ECO:0000313" key="2">
    <source>
        <dbReference type="EMBL" id="KAF4958004.1"/>
    </source>
</evidence>
<dbReference type="OrthoDB" id="5356630at2759"/>
<reference evidence="2" key="2">
    <citation type="submission" date="2020-05" db="EMBL/GenBank/DDBJ databases">
        <authorList>
            <person name="Kim H.-S."/>
            <person name="Proctor R.H."/>
            <person name="Brown D.W."/>
        </authorList>
    </citation>
    <scope>NUCLEOTIDE SEQUENCE</scope>
    <source>
        <strain evidence="2">NRRL 20472</strain>
    </source>
</reference>
<sequence>MLFKTILATTVAAPSALATLLEASQTSSSYFTPSNTWQYSIRDGAITADQASLRFTRAPVTAAKTFQPL</sequence>
<feature type="signal peptide" evidence="1">
    <location>
        <begin position="1"/>
        <end position="18"/>
    </location>
</feature>
<protein>
    <submittedName>
        <fullName evidence="2">Uncharacterized protein</fullName>
    </submittedName>
</protein>
<reference evidence="2" key="1">
    <citation type="journal article" date="2020" name="BMC Genomics">
        <title>Correction to: Identification and distribution of gene clusters required for synthesis of sphingolipid metabolism inhibitors in diverse species of the filamentous fungus Fusarium.</title>
        <authorList>
            <person name="Kim H.S."/>
            <person name="Lohmar J.M."/>
            <person name="Busman M."/>
            <person name="Brown D.W."/>
            <person name="Naumann T.A."/>
            <person name="Divon H.H."/>
            <person name="Lysoe E."/>
            <person name="Uhlig S."/>
            <person name="Proctor R.H."/>
        </authorList>
    </citation>
    <scope>NUCLEOTIDE SEQUENCE</scope>
    <source>
        <strain evidence="2">NRRL 20472</strain>
    </source>
</reference>
<evidence type="ECO:0000256" key="1">
    <source>
        <dbReference type="SAM" id="SignalP"/>
    </source>
</evidence>
<dbReference type="AlphaFoldDB" id="A0A8H4THS1"/>
<evidence type="ECO:0000313" key="3">
    <source>
        <dbReference type="Proteomes" id="UP000622797"/>
    </source>
</evidence>
<dbReference type="Proteomes" id="UP000622797">
    <property type="component" value="Unassembled WGS sequence"/>
</dbReference>
<comment type="caution">
    <text evidence="2">The sequence shown here is derived from an EMBL/GenBank/DDBJ whole genome shotgun (WGS) entry which is preliminary data.</text>
</comment>